<dbReference type="EMBL" id="SMTL01000006">
    <property type="protein sequence ID" value="TDK31766.1"/>
    <property type="molecule type" value="Genomic_DNA"/>
</dbReference>
<proteinExistence type="inferred from homology"/>
<dbReference type="Gene3D" id="3.20.20.80">
    <property type="entry name" value="Glycosidases"/>
    <property type="match status" value="1"/>
</dbReference>
<protein>
    <recommendedName>
        <fullName evidence="4">Glycoside hydrolase family 5 domain-containing protein</fullName>
    </recommendedName>
</protein>
<keyword evidence="1 3" id="KW-0378">Hydrolase</keyword>
<accession>A0A4R5UAD8</accession>
<evidence type="ECO:0000256" key="1">
    <source>
        <dbReference type="ARBA" id="ARBA00022801"/>
    </source>
</evidence>
<dbReference type="PANTHER" id="PTHR34142:SF1">
    <property type="entry name" value="GLYCOSIDE HYDROLASE FAMILY 5 DOMAIN-CONTAINING PROTEIN"/>
    <property type="match status" value="1"/>
</dbReference>
<organism evidence="5 6">
    <name type="scientific">Rhizobium deserti</name>
    <dbReference type="NCBI Taxonomy" id="2547961"/>
    <lineage>
        <taxon>Bacteria</taxon>
        <taxon>Pseudomonadati</taxon>
        <taxon>Pseudomonadota</taxon>
        <taxon>Alphaproteobacteria</taxon>
        <taxon>Hyphomicrobiales</taxon>
        <taxon>Rhizobiaceae</taxon>
        <taxon>Rhizobium/Agrobacterium group</taxon>
        <taxon>Rhizobium</taxon>
    </lineage>
</organism>
<dbReference type="SUPFAM" id="SSF51445">
    <property type="entry name" value="(Trans)glycosidases"/>
    <property type="match status" value="1"/>
</dbReference>
<gene>
    <name evidence="5" type="ORF">E2F50_19040</name>
</gene>
<evidence type="ECO:0000256" key="3">
    <source>
        <dbReference type="RuleBase" id="RU361153"/>
    </source>
</evidence>
<name>A0A4R5UAD8_9HYPH</name>
<dbReference type="InterPro" id="IPR001547">
    <property type="entry name" value="Glyco_hydro_5"/>
</dbReference>
<reference evidence="5 6" key="1">
    <citation type="submission" date="2019-03" db="EMBL/GenBank/DDBJ databases">
        <title>Rhizobium sp. nov., an bacterium isolated from biocrust in Mu Us Desert.</title>
        <authorList>
            <person name="Lixiong L."/>
        </authorList>
    </citation>
    <scope>NUCLEOTIDE SEQUENCE [LARGE SCALE GENOMIC DNA]</scope>
    <source>
        <strain evidence="5 6">SPY-1</strain>
    </source>
</reference>
<comment type="similarity">
    <text evidence="3">Belongs to the glycosyl hydrolase 5 (cellulase A) family.</text>
</comment>
<sequence>MSMEKKNPLRREVLGGLGAVSLLSAVSSHAADKSLPRIEIDGNRFTHAGRELRLTGIAVGDPLYIRANRSVEDYKIIAEEWRANCVRISVLPGHWRSDPTGTTRALERDVAAARAEHLVVIIDWHAIGFPGYYEPLVPAEWGLPVDISLSSLKDAAGFWQQMARRYSADPHVMFELWNEPVAEERLWRATGQHWPIFHRAWTDLIKIIRNDADNIVLCAGGYWSHDLVGVRDLLIDDARTAYVWHSYPNAERGDFAARVATLGELQHVKPIVVTEWGFCPDCEDDLQGTVDDFGRPFVENFLEKYGLNHTAWCFSQGAMPNLLNKDDRPSEFGLFVQKTLRNAYRFDAWKIRT</sequence>
<dbReference type="AlphaFoldDB" id="A0A4R5UAD8"/>
<evidence type="ECO:0000313" key="6">
    <source>
        <dbReference type="Proteomes" id="UP000295238"/>
    </source>
</evidence>
<dbReference type="GO" id="GO:0004553">
    <property type="term" value="F:hydrolase activity, hydrolyzing O-glycosyl compounds"/>
    <property type="evidence" value="ECO:0007669"/>
    <property type="project" value="InterPro"/>
</dbReference>
<comment type="caution">
    <text evidence="5">The sequence shown here is derived from an EMBL/GenBank/DDBJ whole genome shotgun (WGS) entry which is preliminary data.</text>
</comment>
<dbReference type="InterPro" id="IPR017853">
    <property type="entry name" value="GH"/>
</dbReference>
<evidence type="ECO:0000313" key="5">
    <source>
        <dbReference type="EMBL" id="TDK31766.1"/>
    </source>
</evidence>
<dbReference type="PANTHER" id="PTHR34142">
    <property type="entry name" value="ENDO-BETA-1,4-GLUCANASE A"/>
    <property type="match status" value="1"/>
</dbReference>
<keyword evidence="6" id="KW-1185">Reference proteome</keyword>
<dbReference type="GO" id="GO:0000272">
    <property type="term" value="P:polysaccharide catabolic process"/>
    <property type="evidence" value="ECO:0007669"/>
    <property type="project" value="InterPro"/>
</dbReference>
<evidence type="ECO:0000259" key="4">
    <source>
        <dbReference type="Pfam" id="PF00150"/>
    </source>
</evidence>
<keyword evidence="2 3" id="KW-0326">Glycosidase</keyword>
<feature type="domain" description="Glycoside hydrolase family 5" evidence="4">
    <location>
        <begin position="70"/>
        <end position="316"/>
    </location>
</feature>
<dbReference type="Pfam" id="PF00150">
    <property type="entry name" value="Cellulase"/>
    <property type="match status" value="1"/>
</dbReference>
<dbReference type="Proteomes" id="UP000295238">
    <property type="component" value="Unassembled WGS sequence"/>
</dbReference>
<evidence type="ECO:0000256" key="2">
    <source>
        <dbReference type="ARBA" id="ARBA00023295"/>
    </source>
</evidence>